<dbReference type="InterPro" id="IPR050509">
    <property type="entry name" value="CoA-transferase_III"/>
</dbReference>
<feature type="region of interest" description="Disordered" evidence="2">
    <location>
        <begin position="441"/>
        <end position="463"/>
    </location>
</feature>
<evidence type="ECO:0000313" key="4">
    <source>
        <dbReference type="Proteomes" id="UP001220662"/>
    </source>
</evidence>
<proteinExistence type="predicted"/>
<name>A0AAW6P5K0_9PSED</name>
<dbReference type="Gene3D" id="3.40.50.10540">
    <property type="entry name" value="Crotonobetainyl-coa:carnitine coa-transferase, domain 1"/>
    <property type="match status" value="2"/>
</dbReference>
<dbReference type="PANTHER" id="PTHR48228:SF6">
    <property type="entry name" value="L-CARNITINE COA-TRANSFERASE"/>
    <property type="match status" value="1"/>
</dbReference>
<dbReference type="EMBL" id="JARJLR010000246">
    <property type="protein sequence ID" value="MDF3843021.1"/>
    <property type="molecule type" value="Genomic_DNA"/>
</dbReference>
<organism evidence="3 4">
    <name type="scientific">Pseudomonas citronellolis</name>
    <dbReference type="NCBI Taxonomy" id="53408"/>
    <lineage>
        <taxon>Bacteria</taxon>
        <taxon>Pseudomonadati</taxon>
        <taxon>Pseudomonadota</taxon>
        <taxon>Gammaproteobacteria</taxon>
        <taxon>Pseudomonadales</taxon>
        <taxon>Pseudomonadaceae</taxon>
        <taxon>Pseudomonas</taxon>
    </lineage>
</organism>
<gene>
    <name evidence="3" type="ORF">P3W55_15015</name>
</gene>
<feature type="compositionally biased region" description="Polar residues" evidence="2">
    <location>
        <begin position="446"/>
        <end position="458"/>
    </location>
</feature>
<dbReference type="InterPro" id="IPR003673">
    <property type="entry name" value="CoA-Trfase_fam_III"/>
</dbReference>
<keyword evidence="1 3" id="KW-0808">Transferase</keyword>
<dbReference type="InterPro" id="IPR044855">
    <property type="entry name" value="CoA-Trfase_III_dom3_sf"/>
</dbReference>
<dbReference type="PANTHER" id="PTHR48228">
    <property type="entry name" value="SUCCINYL-COA--D-CITRAMALATE COA-TRANSFERASE"/>
    <property type="match status" value="1"/>
</dbReference>
<evidence type="ECO:0000256" key="1">
    <source>
        <dbReference type="ARBA" id="ARBA00022679"/>
    </source>
</evidence>
<dbReference type="AlphaFoldDB" id="A0AAW6P5K0"/>
<dbReference type="Gene3D" id="3.30.1540.10">
    <property type="entry name" value="formyl-coa transferase, domain 3"/>
    <property type="match status" value="2"/>
</dbReference>
<dbReference type="SUPFAM" id="SSF89796">
    <property type="entry name" value="CoA-transferase family III (CaiB/BaiF)"/>
    <property type="match status" value="2"/>
</dbReference>
<comment type="caution">
    <text evidence="3">The sequence shown here is derived from an EMBL/GenBank/DDBJ whole genome shotgun (WGS) entry which is preliminary data.</text>
</comment>
<dbReference type="Proteomes" id="UP001220662">
    <property type="component" value="Unassembled WGS sequence"/>
</dbReference>
<dbReference type="Pfam" id="PF02515">
    <property type="entry name" value="CoA_transf_3"/>
    <property type="match status" value="2"/>
</dbReference>
<dbReference type="RefSeq" id="WP_276214874.1">
    <property type="nucleotide sequence ID" value="NZ_JARJLR010000246.1"/>
</dbReference>
<dbReference type="GO" id="GO:0016740">
    <property type="term" value="F:transferase activity"/>
    <property type="evidence" value="ECO:0007669"/>
    <property type="project" value="UniProtKB-KW"/>
</dbReference>
<dbReference type="InterPro" id="IPR023606">
    <property type="entry name" value="CoA-Trfase_III_dom_1_sf"/>
</dbReference>
<accession>A0AAW6P5K0</accession>
<sequence>MSNAEYKPPLAGMRVVELANGKTDMAARILADLGAEVILVEPPQGVASRTQQPLHANVSLYFATHHANKRSVVLDLERDEGRRDFERLLGSADLLIDGSGPGVLEAIDFGAEQLLQRHPALTVLSASDFGLTGPYRDYQASSAVHSAMAGVLCRSGKPGLAPLLPPASLAWESAAIQQAWVALLGHWQGLQTGVGDHLDFSLYEAIAQVMDPALGVTGSAQAGKSALDSTPHGRPLAVPLYPIIPCRDGHVRLCALNPRQWEAMRDWLGDDHEFRDPVYLNIAKRMAAAPKINQLIAVLFKERDADDLVREGQRRGVPMAAVATPSQVLQDEHFRAREAFVPMELVPGIQGQVPSGYFEVDGHRSGIRRPAPALGADTRAVLESPAAVSRRRNADLPLDFQRRPLQGLRVLDLGVIVAGAEGGRLFADQGAEVIKVENRAFPDGGRQSQTGSPMTPSIAQGHRNKSSLGINLRSDKGRELFKQLVAQSDVLLSNFKPGTLESLGIGYEVLAQVNPRIVVLESSALGNSGPQSRSLGYGPLVRSSTGLSALWRYPDVPDFFGDGVTIYPDHLAARVGAVGVLALLIRRESTGRGGRVCISQAEVFLNGNSEHYLRESLQPGTFVARGNQAEFSAPDGVFPCAGEDEWCALSVRNDAEWHRLLLAMDRSDLLDDRRLADAAGRIALRAEVDELVGAWTRGLSPREVTARLQAAGVPAGFMQRLSEYRSDPQFQARGFIRSLEHPGLPEALPSENRVVHALHMPEPELRPAPYQAEQTREIAARLLGLTEREIDVLIAAGDLEDQQEQPAPAA</sequence>
<evidence type="ECO:0000313" key="3">
    <source>
        <dbReference type="EMBL" id="MDF3843021.1"/>
    </source>
</evidence>
<protein>
    <submittedName>
        <fullName evidence="3">CoA transferase</fullName>
    </submittedName>
</protein>
<reference evidence="3" key="1">
    <citation type="submission" date="2023-03" db="EMBL/GenBank/DDBJ databases">
        <title>Draft assemblies of triclosan tolerant bacteria isolated from returned activated sludge.</title>
        <authorList>
            <person name="Van Hamelsveld S."/>
        </authorList>
    </citation>
    <scope>NUCLEOTIDE SEQUENCE</scope>
    <source>
        <strain evidence="3">GW210015_S63</strain>
    </source>
</reference>
<evidence type="ECO:0000256" key="2">
    <source>
        <dbReference type="SAM" id="MobiDB-lite"/>
    </source>
</evidence>